<evidence type="ECO:0000313" key="8">
    <source>
        <dbReference type="Proteomes" id="UP000473699"/>
    </source>
</evidence>
<evidence type="ECO:0000259" key="6">
    <source>
        <dbReference type="PROSITE" id="PS50937"/>
    </source>
</evidence>
<keyword evidence="5" id="KW-0175">Coiled coil</keyword>
<gene>
    <name evidence="7" type="ORF">FYJ74_08275</name>
</gene>
<dbReference type="PANTHER" id="PTHR30204">
    <property type="entry name" value="REDOX-CYCLING DRUG-SENSING TRANSCRIPTIONAL ACTIVATOR SOXR"/>
    <property type="match status" value="1"/>
</dbReference>
<evidence type="ECO:0000256" key="4">
    <source>
        <dbReference type="ARBA" id="ARBA00023163"/>
    </source>
</evidence>
<evidence type="ECO:0000313" key="7">
    <source>
        <dbReference type="EMBL" id="MST56025.1"/>
    </source>
</evidence>
<dbReference type="GO" id="GO:0003700">
    <property type="term" value="F:DNA-binding transcription factor activity"/>
    <property type="evidence" value="ECO:0007669"/>
    <property type="project" value="InterPro"/>
</dbReference>
<keyword evidence="3" id="KW-0238">DNA-binding</keyword>
<keyword evidence="4" id="KW-0804">Transcription</keyword>
<evidence type="ECO:0000256" key="3">
    <source>
        <dbReference type="ARBA" id="ARBA00023125"/>
    </source>
</evidence>
<reference evidence="7 8" key="1">
    <citation type="submission" date="2019-08" db="EMBL/GenBank/DDBJ databases">
        <title>In-depth cultivation of the pig gut microbiome towards novel bacterial diversity and tailored functional studies.</title>
        <authorList>
            <person name="Wylensek D."/>
            <person name="Hitch T.C.A."/>
            <person name="Clavel T."/>
        </authorList>
    </citation>
    <scope>NUCLEOTIDE SEQUENCE [LARGE SCALE GENOMIC DNA]</scope>
    <source>
        <strain evidence="7 8">SM-530-WT-4B</strain>
    </source>
</reference>
<comment type="caution">
    <text evidence="7">The sequence shown here is derived from an EMBL/GenBank/DDBJ whole genome shotgun (WGS) entry which is preliminary data.</text>
</comment>
<dbReference type="InterPro" id="IPR009061">
    <property type="entry name" value="DNA-bd_dom_put_sf"/>
</dbReference>
<protein>
    <submittedName>
        <fullName evidence="7">MerR family transcriptional regulator</fullName>
    </submittedName>
</protein>
<keyword evidence="1" id="KW-0678">Repressor</keyword>
<dbReference type="PANTHER" id="PTHR30204:SF69">
    <property type="entry name" value="MERR-FAMILY TRANSCRIPTIONAL REGULATOR"/>
    <property type="match status" value="1"/>
</dbReference>
<name>A0A6L5YD05_9BACT</name>
<accession>A0A6L5YD05</accession>
<dbReference type="Proteomes" id="UP000473699">
    <property type="component" value="Unassembled WGS sequence"/>
</dbReference>
<dbReference type="RefSeq" id="WP_154529111.1">
    <property type="nucleotide sequence ID" value="NZ_VUNH01000008.1"/>
</dbReference>
<dbReference type="SUPFAM" id="SSF46955">
    <property type="entry name" value="Putative DNA-binding domain"/>
    <property type="match status" value="1"/>
</dbReference>
<feature type="coiled-coil region" evidence="5">
    <location>
        <begin position="76"/>
        <end position="103"/>
    </location>
</feature>
<dbReference type="InterPro" id="IPR000551">
    <property type="entry name" value="MerR-type_HTH_dom"/>
</dbReference>
<dbReference type="CDD" id="cd01109">
    <property type="entry name" value="HTH_YyaN"/>
    <property type="match status" value="1"/>
</dbReference>
<evidence type="ECO:0000256" key="2">
    <source>
        <dbReference type="ARBA" id="ARBA00023015"/>
    </source>
</evidence>
<feature type="domain" description="HTH merR-type" evidence="6">
    <location>
        <begin position="1"/>
        <end position="71"/>
    </location>
</feature>
<dbReference type="Gene3D" id="1.10.1660.10">
    <property type="match status" value="1"/>
</dbReference>
<organism evidence="7 8">
    <name type="scientific">Pyramidobacter porci</name>
    <dbReference type="NCBI Taxonomy" id="2605789"/>
    <lineage>
        <taxon>Bacteria</taxon>
        <taxon>Thermotogati</taxon>
        <taxon>Synergistota</taxon>
        <taxon>Synergistia</taxon>
        <taxon>Synergistales</taxon>
        <taxon>Dethiosulfovibrionaceae</taxon>
        <taxon>Pyramidobacter</taxon>
    </lineage>
</organism>
<keyword evidence="2" id="KW-0805">Transcription regulation</keyword>
<dbReference type="PROSITE" id="PS50937">
    <property type="entry name" value="HTH_MERR_2"/>
    <property type="match status" value="1"/>
</dbReference>
<dbReference type="InterPro" id="IPR047057">
    <property type="entry name" value="MerR_fam"/>
</dbReference>
<evidence type="ECO:0000256" key="5">
    <source>
        <dbReference type="SAM" id="Coils"/>
    </source>
</evidence>
<dbReference type="SMART" id="SM00422">
    <property type="entry name" value="HTH_MERR"/>
    <property type="match status" value="1"/>
</dbReference>
<dbReference type="AlphaFoldDB" id="A0A6L5YD05"/>
<keyword evidence="8" id="KW-1185">Reference proteome</keyword>
<sequence length="146" mass="16901">MEYSIKEAAQMLNIPVSTIRYYDKEGLLPSLERKSSGYRAFSEGDIETLKIVLWLKKAHMPLKEIARFIQLLKEGDASLRQRLELFERRRQAMERQLSEDQAVLDFINYKCNYYRTAVDAGTEKIHRGGEKLKMPPCACDPSGKLL</sequence>
<evidence type="ECO:0000256" key="1">
    <source>
        <dbReference type="ARBA" id="ARBA00022491"/>
    </source>
</evidence>
<dbReference type="Pfam" id="PF13411">
    <property type="entry name" value="MerR_1"/>
    <property type="match status" value="1"/>
</dbReference>
<dbReference type="EMBL" id="VUNH01000008">
    <property type="protein sequence ID" value="MST56025.1"/>
    <property type="molecule type" value="Genomic_DNA"/>
</dbReference>
<dbReference type="GO" id="GO:0003677">
    <property type="term" value="F:DNA binding"/>
    <property type="evidence" value="ECO:0007669"/>
    <property type="project" value="UniProtKB-KW"/>
</dbReference>
<proteinExistence type="predicted"/>